<dbReference type="SUPFAM" id="SSF63829">
    <property type="entry name" value="Calcium-dependent phosphotriesterase"/>
    <property type="match status" value="1"/>
</dbReference>
<comment type="similarity">
    <text evidence="1">Belongs to the SMP-30/CGR1 family.</text>
</comment>
<dbReference type="Proteomes" id="UP000676194">
    <property type="component" value="Chromosome"/>
</dbReference>
<evidence type="ECO:0000256" key="1">
    <source>
        <dbReference type="ARBA" id="ARBA00008853"/>
    </source>
</evidence>
<name>A0A8E6EVG8_9BACT</name>
<proteinExistence type="inferred from homology"/>
<organism evidence="3 4">
    <name type="scientific">Telmatocola sphagniphila</name>
    <dbReference type="NCBI Taxonomy" id="1123043"/>
    <lineage>
        <taxon>Bacteria</taxon>
        <taxon>Pseudomonadati</taxon>
        <taxon>Planctomycetota</taxon>
        <taxon>Planctomycetia</taxon>
        <taxon>Gemmatales</taxon>
        <taxon>Gemmataceae</taxon>
    </lineage>
</organism>
<feature type="domain" description="SMP-30/Gluconolactonase/LRE-like region" evidence="2">
    <location>
        <begin position="23"/>
        <end position="281"/>
    </location>
</feature>
<dbReference type="AlphaFoldDB" id="A0A8E6EVG8"/>
<dbReference type="KEGG" id="tsph:KIH39_01330"/>
<keyword evidence="4" id="KW-1185">Reference proteome</keyword>
<accession>A0A8E6EVG8</accession>
<dbReference type="GO" id="GO:0005509">
    <property type="term" value="F:calcium ion binding"/>
    <property type="evidence" value="ECO:0007669"/>
    <property type="project" value="TreeGrafter"/>
</dbReference>
<dbReference type="InterPro" id="IPR011042">
    <property type="entry name" value="6-blade_b-propeller_TolB-like"/>
</dbReference>
<reference evidence="3" key="1">
    <citation type="submission" date="2021-05" db="EMBL/GenBank/DDBJ databases">
        <title>Complete genome sequence of the cellulolytic planctomycete Telmatocola sphagniphila SP2T and characterization of the first cellulase from planctomycetes.</title>
        <authorList>
            <person name="Rakitin A.L."/>
            <person name="Beletsky A.V."/>
            <person name="Naumoff D.G."/>
            <person name="Kulichevskaya I.S."/>
            <person name="Mardanov A.V."/>
            <person name="Ravin N.V."/>
            <person name="Dedysh S.N."/>
        </authorList>
    </citation>
    <scope>NUCLEOTIDE SEQUENCE</scope>
    <source>
        <strain evidence="3">SP2T</strain>
    </source>
</reference>
<dbReference type="Gene3D" id="2.120.10.30">
    <property type="entry name" value="TolB, C-terminal domain"/>
    <property type="match status" value="1"/>
</dbReference>
<dbReference type="PANTHER" id="PTHR10907">
    <property type="entry name" value="REGUCALCIN"/>
    <property type="match status" value="1"/>
</dbReference>
<dbReference type="GO" id="GO:0019853">
    <property type="term" value="P:L-ascorbic acid biosynthetic process"/>
    <property type="evidence" value="ECO:0007669"/>
    <property type="project" value="TreeGrafter"/>
</dbReference>
<dbReference type="GO" id="GO:0004341">
    <property type="term" value="F:gluconolactonase activity"/>
    <property type="evidence" value="ECO:0007669"/>
    <property type="project" value="TreeGrafter"/>
</dbReference>
<dbReference type="PANTHER" id="PTHR10907:SF47">
    <property type="entry name" value="REGUCALCIN"/>
    <property type="match status" value="1"/>
</dbReference>
<dbReference type="RefSeq" id="WP_213497479.1">
    <property type="nucleotide sequence ID" value="NZ_CP074694.1"/>
</dbReference>
<dbReference type="Pfam" id="PF08450">
    <property type="entry name" value="SGL"/>
    <property type="match status" value="1"/>
</dbReference>
<evidence type="ECO:0000313" key="4">
    <source>
        <dbReference type="Proteomes" id="UP000676194"/>
    </source>
</evidence>
<dbReference type="InterPro" id="IPR013658">
    <property type="entry name" value="SGL"/>
</dbReference>
<gene>
    <name evidence="3" type="ORF">KIH39_01330</name>
</gene>
<sequence>MLEIRDAKPFVKPIISEQGFLPEGPSRLVVDGRPALSWVNIQTGVDALRGEIHLFFWDTHERRILTQAGRPGFALPIGPQNTMVCGMDKTVGIVDLSQNSWMPLTTIPDTSPFTIINDALLSDCQTKLYFGTKDVRFLEPIGHLYEYDLVANHLTTLIDRQTCSNGKIIRKRSRGIELLDIDTPTRKVVRYEIEDSKIVGQSVALDLKEAAGFPDGMTSANDQSVIISFYNPEPADHGLTVEYDLRTATALKMWKTPGAPRATCPVLMERDGQRELYITTCSEGGGEKAGINAGVIFWATYDTSRV</sequence>
<evidence type="ECO:0000259" key="2">
    <source>
        <dbReference type="Pfam" id="PF08450"/>
    </source>
</evidence>
<evidence type="ECO:0000313" key="3">
    <source>
        <dbReference type="EMBL" id="QVL32587.1"/>
    </source>
</evidence>
<protein>
    <submittedName>
        <fullName evidence="3">SMP-30/gluconolactonase/LRE family protein</fullName>
    </submittedName>
</protein>
<dbReference type="EMBL" id="CP074694">
    <property type="protein sequence ID" value="QVL32587.1"/>
    <property type="molecule type" value="Genomic_DNA"/>
</dbReference>